<dbReference type="PANTHER" id="PTHR21527:SF6">
    <property type="entry name" value="NUCLEOPORIN NUP35"/>
    <property type="match status" value="1"/>
</dbReference>
<dbReference type="PROSITE" id="PS51472">
    <property type="entry name" value="RRM_NUP35"/>
    <property type="match status" value="1"/>
</dbReference>
<dbReference type="InterPro" id="IPR035979">
    <property type="entry name" value="RBD_domain_sf"/>
</dbReference>
<dbReference type="HOGENOM" id="CLU_036683_0_0_1"/>
<gene>
    <name evidence="11" type="ORF">G210_1129</name>
</gene>
<keyword evidence="7 8" id="KW-0539">Nucleus</keyword>
<keyword evidence="2 8" id="KW-0813">Transport</keyword>
<dbReference type="SUPFAM" id="SSF54928">
    <property type="entry name" value="RNA-binding domain, RBD"/>
    <property type="match status" value="1"/>
</dbReference>
<evidence type="ECO:0000256" key="3">
    <source>
        <dbReference type="ARBA" id="ARBA00022816"/>
    </source>
</evidence>
<evidence type="ECO:0000313" key="11">
    <source>
        <dbReference type="EMBL" id="EMG48321.1"/>
    </source>
</evidence>
<comment type="caution">
    <text evidence="11">The sequence shown here is derived from an EMBL/GenBank/DDBJ whole genome shotgun (WGS) entry which is preliminary data.</text>
</comment>
<dbReference type="OrthoDB" id="1733656at2759"/>
<keyword evidence="4" id="KW-0653">Protein transport</keyword>
<feature type="region of interest" description="Disordered" evidence="9">
    <location>
        <begin position="456"/>
        <end position="478"/>
    </location>
</feature>
<evidence type="ECO:0000256" key="4">
    <source>
        <dbReference type="ARBA" id="ARBA00022927"/>
    </source>
</evidence>
<accession>M3IPE9</accession>
<protein>
    <recommendedName>
        <fullName evidence="10">RRM Nup35-type domain-containing protein</fullName>
    </recommendedName>
</protein>
<feature type="compositionally biased region" description="Low complexity" evidence="9">
    <location>
        <begin position="97"/>
        <end position="123"/>
    </location>
</feature>
<dbReference type="Pfam" id="PF05172">
    <property type="entry name" value="RRM_Nup35"/>
    <property type="match status" value="1"/>
</dbReference>
<evidence type="ECO:0000313" key="12">
    <source>
        <dbReference type="Proteomes" id="UP000011777"/>
    </source>
</evidence>
<keyword evidence="6 8" id="KW-0906">Nuclear pore complex</keyword>
<dbReference type="STRING" id="1245528.M3IPE9"/>
<dbReference type="GO" id="GO:0017056">
    <property type="term" value="F:structural constituent of nuclear pore"/>
    <property type="evidence" value="ECO:0007669"/>
    <property type="project" value="TreeGrafter"/>
</dbReference>
<evidence type="ECO:0000256" key="5">
    <source>
        <dbReference type="ARBA" id="ARBA00023010"/>
    </source>
</evidence>
<dbReference type="GO" id="GO:0006607">
    <property type="term" value="P:NLS-bearing protein import into nucleus"/>
    <property type="evidence" value="ECO:0007669"/>
    <property type="project" value="TreeGrafter"/>
</dbReference>
<keyword evidence="5" id="KW-0811">Translocation</keyword>
<name>M3IPE9_CANMX</name>
<dbReference type="Gene3D" id="3.30.70.330">
    <property type="match status" value="1"/>
</dbReference>
<evidence type="ECO:0000259" key="10">
    <source>
        <dbReference type="PROSITE" id="PS51472"/>
    </source>
</evidence>
<evidence type="ECO:0000256" key="1">
    <source>
        <dbReference type="ARBA" id="ARBA00004567"/>
    </source>
</evidence>
<comment type="subcellular location">
    <subcellularLocation>
        <location evidence="1">Nucleus</location>
        <location evidence="1">Nuclear pore complex</location>
    </subcellularLocation>
</comment>
<dbReference type="GO" id="GO:0044613">
    <property type="term" value="C:nuclear pore central transport channel"/>
    <property type="evidence" value="ECO:0007669"/>
    <property type="project" value="TreeGrafter"/>
</dbReference>
<evidence type="ECO:0000256" key="8">
    <source>
        <dbReference type="PROSITE-ProRule" id="PRU00804"/>
    </source>
</evidence>
<dbReference type="GO" id="GO:0005543">
    <property type="term" value="F:phospholipid binding"/>
    <property type="evidence" value="ECO:0007669"/>
    <property type="project" value="TreeGrafter"/>
</dbReference>
<feature type="compositionally biased region" description="Low complexity" evidence="9">
    <location>
        <begin position="20"/>
        <end position="69"/>
    </location>
</feature>
<feature type="domain" description="RRM Nup35-type" evidence="10">
    <location>
        <begin position="267"/>
        <end position="376"/>
    </location>
</feature>
<dbReference type="OMA" id="WIKLTYD"/>
<dbReference type="Proteomes" id="UP000011777">
    <property type="component" value="Unassembled WGS sequence"/>
</dbReference>
<evidence type="ECO:0000256" key="7">
    <source>
        <dbReference type="ARBA" id="ARBA00023242"/>
    </source>
</evidence>
<dbReference type="GO" id="GO:0003676">
    <property type="term" value="F:nucleic acid binding"/>
    <property type="evidence" value="ECO:0007669"/>
    <property type="project" value="InterPro"/>
</dbReference>
<dbReference type="EMBL" id="AOGT01001160">
    <property type="protein sequence ID" value="EMG48321.1"/>
    <property type="molecule type" value="Genomic_DNA"/>
</dbReference>
<dbReference type="GO" id="GO:0051028">
    <property type="term" value="P:mRNA transport"/>
    <property type="evidence" value="ECO:0007669"/>
    <property type="project" value="UniProtKB-UniRule"/>
</dbReference>
<evidence type="ECO:0000256" key="2">
    <source>
        <dbReference type="ARBA" id="ARBA00022448"/>
    </source>
</evidence>
<dbReference type="InterPro" id="IPR007846">
    <property type="entry name" value="RRM_NUP35_dom"/>
</dbReference>
<dbReference type="InterPro" id="IPR012677">
    <property type="entry name" value="Nucleotide-bd_a/b_plait_sf"/>
</dbReference>
<feature type="region of interest" description="Disordered" evidence="9">
    <location>
        <begin position="1"/>
        <end position="127"/>
    </location>
</feature>
<organism evidence="11 12">
    <name type="scientific">Candida maltosa (strain Xu316)</name>
    <name type="common">Yeast</name>
    <dbReference type="NCBI Taxonomy" id="1245528"/>
    <lineage>
        <taxon>Eukaryota</taxon>
        <taxon>Fungi</taxon>
        <taxon>Dikarya</taxon>
        <taxon>Ascomycota</taxon>
        <taxon>Saccharomycotina</taxon>
        <taxon>Pichiomycetes</taxon>
        <taxon>Debaryomycetaceae</taxon>
        <taxon>Candida/Lodderomyces clade</taxon>
        <taxon>Candida</taxon>
    </lineage>
</organism>
<dbReference type="eggNOG" id="ENOG502QWFW">
    <property type="taxonomic scope" value="Eukaryota"/>
</dbReference>
<reference evidence="11 12" key="1">
    <citation type="submission" date="2013-02" db="EMBL/GenBank/DDBJ databases">
        <title>Genome sequence of Candida maltosa Xu316, a potential industrial strain for xylitol and ethanol production.</title>
        <authorList>
            <person name="Yu J."/>
            <person name="Wang Q."/>
            <person name="Geng X."/>
            <person name="Bao W."/>
            <person name="He P."/>
            <person name="Cai J."/>
        </authorList>
    </citation>
    <scope>NUCLEOTIDE SEQUENCE [LARGE SCALE GENOMIC DNA]</scope>
    <source>
        <strain evidence="12">Xu316</strain>
    </source>
</reference>
<dbReference type="GO" id="GO:0006999">
    <property type="term" value="P:nuclear pore organization"/>
    <property type="evidence" value="ECO:0007669"/>
    <property type="project" value="TreeGrafter"/>
</dbReference>
<keyword evidence="3 8" id="KW-0509">mRNA transport</keyword>
<dbReference type="GO" id="GO:0044615">
    <property type="term" value="C:nuclear pore nuclear basket"/>
    <property type="evidence" value="ECO:0007669"/>
    <property type="project" value="TreeGrafter"/>
</dbReference>
<feature type="compositionally biased region" description="Basic residues" evidence="9">
    <location>
        <begin position="77"/>
        <end position="92"/>
    </location>
</feature>
<proteinExistence type="predicted"/>
<evidence type="ECO:0000256" key="6">
    <source>
        <dbReference type="ARBA" id="ARBA00023132"/>
    </source>
</evidence>
<sequence length="496" mass="55242">MSTLFGQQPNQFGSSFNTNQSQPTQGQSQFQQTIPQQSQSQPQPSQQSQQQPQQQQSSSQQVSQQQQKQYPTWFQNQKKRTIPNHLVPKKKASFQIGTNSNNTNNTNNNNNNGNSKNKKSSSSALHPSLISDDQYNLLSFGTNNRKTITGSSLLDKNTSVGSLFDVQLSSSNTTIGDLTKIDDSFDGGNDNIDSDLPPKKSMFDLGTESSKNLNVDNSKIDSFMNKDPTKFTNVFNVNKSTQDLEKLKINDVNGTETSKKDIIKELKHYNSAIIVFGYPEHLSLEIIKFFNNFGKILEEFNEAGGNDRHYATTLVNLRNSQNSNNGKIMPIFSGKHWIKLTYDNPNSALQALQENGNVFNGSIIGVVPYHKSIIEKLEKRKIFTNDDIGDGNLDIPLDKINEIINQQSKIVNNNSTKSQDINTGAGDAGLNNNGTTTTTATSYNVLDIKPADNHFFLKNDSSNDKTQKEKANEDKNKEKLGMLGTLSKYIFGFHDL</sequence>
<keyword evidence="12" id="KW-1185">Reference proteome</keyword>
<evidence type="ECO:0000256" key="9">
    <source>
        <dbReference type="SAM" id="MobiDB-lite"/>
    </source>
</evidence>
<dbReference type="AlphaFoldDB" id="M3IPE9"/>
<feature type="compositionally biased region" description="Polar residues" evidence="9">
    <location>
        <begin position="1"/>
        <end position="19"/>
    </location>
</feature>
<dbReference type="PANTHER" id="PTHR21527">
    <property type="entry name" value="NUCLEOPORIN NUP35"/>
    <property type="match status" value="1"/>
</dbReference>